<dbReference type="Pfam" id="PF11745">
    <property type="entry name" value="DUF3304"/>
    <property type="match status" value="1"/>
</dbReference>
<dbReference type="EMBL" id="NJGU01000001">
    <property type="protein sequence ID" value="OWY30660.1"/>
    <property type="molecule type" value="Genomic_DNA"/>
</dbReference>
<dbReference type="Proteomes" id="UP000197596">
    <property type="component" value="Unassembled WGS sequence"/>
</dbReference>
<reference evidence="1 2" key="1">
    <citation type="submission" date="2017-06" db="EMBL/GenBank/DDBJ databases">
        <title>Herbaspirillum phytohormonus sp. nov., isolated from the root nodule of Robinia pseudoacacia in lead-zinc mine.</title>
        <authorList>
            <person name="Fan M."/>
            <person name="Lin Y."/>
        </authorList>
    </citation>
    <scope>NUCLEOTIDE SEQUENCE [LARGE SCALE GENOMIC DNA]</scope>
    <source>
        <strain evidence="1 2">HZ10</strain>
    </source>
</reference>
<organism evidence="1 2">
    <name type="scientific">Herbaspirillum robiniae</name>
    <dbReference type="NCBI Taxonomy" id="2014887"/>
    <lineage>
        <taxon>Bacteria</taxon>
        <taxon>Pseudomonadati</taxon>
        <taxon>Pseudomonadota</taxon>
        <taxon>Betaproteobacteria</taxon>
        <taxon>Burkholderiales</taxon>
        <taxon>Oxalobacteraceae</taxon>
        <taxon>Herbaspirillum</taxon>
    </lineage>
</organism>
<dbReference type="AlphaFoldDB" id="A0A246WUB2"/>
<dbReference type="InterPro" id="IPR021733">
    <property type="entry name" value="DUF3304"/>
</dbReference>
<name>A0A246WUB2_9BURK</name>
<evidence type="ECO:0000313" key="1">
    <source>
        <dbReference type="EMBL" id="OWY30660.1"/>
    </source>
</evidence>
<protein>
    <recommendedName>
        <fullName evidence="3">DUF3304 domain-containing protein</fullName>
    </recommendedName>
</protein>
<proteinExistence type="predicted"/>
<gene>
    <name evidence="1" type="ORF">CEJ42_00855</name>
</gene>
<evidence type="ECO:0000313" key="2">
    <source>
        <dbReference type="Proteomes" id="UP000197596"/>
    </source>
</evidence>
<evidence type="ECO:0008006" key="3">
    <source>
        <dbReference type="Google" id="ProtNLM"/>
    </source>
</evidence>
<sequence>MIAFSARVRFPIFVLLLLSTLIGCKDAESRGEGFAMDFTAYNHTDHSIDDFEFELKGGKRSAGGFVGKGEGGGDICCVSVPEQWTPALTVQVRASWEDNAGTVHRISKQVPVPQYSTKDTGHFNIHFLRNGEVKVFVTSLATWHPDYPLKGKDVELKSILH</sequence>
<dbReference type="PROSITE" id="PS51257">
    <property type="entry name" value="PROKAR_LIPOPROTEIN"/>
    <property type="match status" value="1"/>
</dbReference>
<accession>A0A246WUB2</accession>
<comment type="caution">
    <text evidence="1">The sequence shown here is derived from an EMBL/GenBank/DDBJ whole genome shotgun (WGS) entry which is preliminary data.</text>
</comment>